<dbReference type="AlphaFoldDB" id="A0A0F8Y623"/>
<reference evidence="1" key="1">
    <citation type="journal article" date="2015" name="Nature">
        <title>Complex archaea that bridge the gap between prokaryotes and eukaryotes.</title>
        <authorList>
            <person name="Spang A."/>
            <person name="Saw J.H."/>
            <person name="Jorgensen S.L."/>
            <person name="Zaremba-Niedzwiedzka K."/>
            <person name="Martijn J."/>
            <person name="Lind A.E."/>
            <person name="van Eijk R."/>
            <person name="Schleper C."/>
            <person name="Guy L."/>
            <person name="Ettema T.J."/>
        </authorList>
    </citation>
    <scope>NUCLEOTIDE SEQUENCE</scope>
</reference>
<protein>
    <recommendedName>
        <fullName evidence="2">Transglutaminase-like domain-containing protein</fullName>
    </recommendedName>
</protein>
<proteinExistence type="predicted"/>
<organism evidence="1">
    <name type="scientific">marine sediment metagenome</name>
    <dbReference type="NCBI Taxonomy" id="412755"/>
    <lineage>
        <taxon>unclassified sequences</taxon>
        <taxon>metagenomes</taxon>
        <taxon>ecological metagenomes</taxon>
    </lineage>
</organism>
<dbReference type="Gene3D" id="3.10.620.30">
    <property type="match status" value="1"/>
</dbReference>
<evidence type="ECO:0000313" key="1">
    <source>
        <dbReference type="EMBL" id="KKK69070.1"/>
    </source>
</evidence>
<accession>A0A0F8Y623</accession>
<gene>
    <name evidence="1" type="ORF">LCGC14_2937720</name>
</gene>
<name>A0A0F8Y623_9ZZZZ</name>
<comment type="caution">
    <text evidence="1">The sequence shown here is derived from an EMBL/GenBank/DDBJ whole genome shotgun (WGS) entry which is preliminary data.</text>
</comment>
<dbReference type="EMBL" id="LAZR01058830">
    <property type="protein sequence ID" value="KKK69070.1"/>
    <property type="molecule type" value="Genomic_DNA"/>
</dbReference>
<sequence length="127" mass="14107">MPVQPTIGRMSLSEAQAYLNGGLVGLDVFQLREGVPPISEALRSGRLRYERRDEEEHWKNIREIWADGFGDCEDLASAIAAELIFFRGHRAELRLFRVRPGLVHAVAVDLTTGEVYDPSRTGGMGAP</sequence>
<evidence type="ECO:0008006" key="2">
    <source>
        <dbReference type="Google" id="ProtNLM"/>
    </source>
</evidence>